<dbReference type="Proteomes" id="UP001303373">
    <property type="component" value="Chromosome 4"/>
</dbReference>
<evidence type="ECO:0000259" key="5">
    <source>
        <dbReference type="PROSITE" id="PS51883"/>
    </source>
</evidence>
<dbReference type="Pfam" id="PF01926">
    <property type="entry name" value="MMR_HSR1"/>
    <property type="match status" value="1"/>
</dbReference>
<feature type="domain" description="Obg" evidence="5">
    <location>
        <begin position="109"/>
        <end position="343"/>
    </location>
</feature>
<dbReference type="Pfam" id="PF01018">
    <property type="entry name" value="GTP1_OBG"/>
    <property type="match status" value="2"/>
</dbReference>
<keyword evidence="7" id="KW-1185">Reference proteome</keyword>
<organism evidence="6 7">
    <name type="scientific">Acrodontium crateriforme</name>
    <dbReference type="NCBI Taxonomy" id="150365"/>
    <lineage>
        <taxon>Eukaryota</taxon>
        <taxon>Fungi</taxon>
        <taxon>Dikarya</taxon>
        <taxon>Ascomycota</taxon>
        <taxon>Pezizomycotina</taxon>
        <taxon>Dothideomycetes</taxon>
        <taxon>Dothideomycetidae</taxon>
        <taxon>Mycosphaerellales</taxon>
        <taxon>Teratosphaeriaceae</taxon>
        <taxon>Acrodontium</taxon>
    </lineage>
</organism>
<evidence type="ECO:0000256" key="1">
    <source>
        <dbReference type="ARBA" id="ARBA00022741"/>
    </source>
</evidence>
<sequence>MAGHHAAGSLASLRTSSNLLLSSTLTPFLYPCLDIAWQASSSAWSSPSRLRHNAAHSPIYRRSHGTFHTVSSRRSDNISTASQLDVTTSNVDVNQYDHLDPSPPDYSSAPFTDTCTLTVAAGAGGHGCISFLREKYIAHGPANGGDGGTGGSIYIQAVHGETSLHKLARRGIVKAERGRNGQGSMRGGSRGEDVLIVVPVGTVVREIWRHDPLEEEDGRHRKGRGFGSDMDEDVEGEDRPDQSRKWRRDKWLLYPGTLPKSFTSADFPALPRPRRNNLVATQPPAPLRLDLDKPMDKPLLLAAGAMGGLGNPHFVTKSVPRPKYATKGEDGTRIHVELSLKLLADVGLVGLPNAGKSTLLRALTRSRTRVGNWAFTTLAPNVGTVVLDNYKGRPRISDNSAIRSTPRTNFTIADIPGLIEDAHLDRGLGLGFLRHVERAAMLAFVIDLSAGDAVKALQALWREVSEYEKIREEQLNADTEHQVPDENGLVTFRPFESSISPDLDPEPIDEEDLVLDPPVGRELPPLALPPISSKPWFVVATKADLPETQENFFALQAYLKKVQAGAEAHPSGKKNAWKRTLSAVPVSAIRKEGVEGIPELVIGLLDG</sequence>
<evidence type="ECO:0000256" key="3">
    <source>
        <dbReference type="SAM" id="MobiDB-lite"/>
    </source>
</evidence>
<reference evidence="6 7" key="1">
    <citation type="submission" date="2023-11" db="EMBL/GenBank/DDBJ databases">
        <title>An acidophilic fungus is an integral part of prey digestion in a carnivorous sundew plant.</title>
        <authorList>
            <person name="Tsai I.J."/>
        </authorList>
    </citation>
    <scope>NUCLEOTIDE SEQUENCE [LARGE SCALE GENOMIC DNA]</scope>
    <source>
        <strain evidence="6">169a</strain>
    </source>
</reference>
<evidence type="ECO:0000256" key="2">
    <source>
        <dbReference type="ARBA" id="ARBA00023134"/>
    </source>
</evidence>
<evidence type="ECO:0000313" key="6">
    <source>
        <dbReference type="EMBL" id="WPG99954.1"/>
    </source>
</evidence>
<dbReference type="Gene3D" id="3.40.50.300">
    <property type="entry name" value="P-loop containing nucleotide triphosphate hydrolases"/>
    <property type="match status" value="1"/>
</dbReference>
<name>A0AAQ3R9C2_9PEZI</name>
<dbReference type="InterPro" id="IPR006073">
    <property type="entry name" value="GTP-bd"/>
</dbReference>
<dbReference type="EMBL" id="CP138583">
    <property type="protein sequence ID" value="WPG99954.1"/>
    <property type="molecule type" value="Genomic_DNA"/>
</dbReference>
<dbReference type="InterPro" id="IPR036726">
    <property type="entry name" value="GTP1_OBG_dom_sf"/>
</dbReference>
<protein>
    <submittedName>
        <fullName evidence="6">GTP1/OBG</fullName>
    </submittedName>
</protein>
<dbReference type="PROSITE" id="PS51883">
    <property type="entry name" value="OBG"/>
    <property type="match status" value="1"/>
</dbReference>
<dbReference type="SUPFAM" id="SSF82051">
    <property type="entry name" value="Obg GTP-binding protein N-terminal domain"/>
    <property type="match status" value="1"/>
</dbReference>
<dbReference type="CDD" id="cd01898">
    <property type="entry name" value="Obg"/>
    <property type="match status" value="1"/>
</dbReference>
<feature type="domain" description="OBG-type G" evidence="4">
    <location>
        <begin position="344"/>
        <end position="606"/>
    </location>
</feature>
<dbReference type="GO" id="GO:0005525">
    <property type="term" value="F:GTP binding"/>
    <property type="evidence" value="ECO:0007669"/>
    <property type="project" value="UniProtKB-KW"/>
</dbReference>
<dbReference type="Gene3D" id="2.70.210.12">
    <property type="entry name" value="GTP1/OBG domain"/>
    <property type="match status" value="1"/>
</dbReference>
<dbReference type="InterPro" id="IPR031167">
    <property type="entry name" value="G_OBG"/>
</dbReference>
<dbReference type="PRINTS" id="PR00326">
    <property type="entry name" value="GTP1OBG"/>
</dbReference>
<dbReference type="PROSITE" id="PS51710">
    <property type="entry name" value="G_OBG"/>
    <property type="match status" value="1"/>
</dbReference>
<evidence type="ECO:0000259" key="4">
    <source>
        <dbReference type="PROSITE" id="PS51710"/>
    </source>
</evidence>
<dbReference type="GO" id="GO:0042254">
    <property type="term" value="P:ribosome biogenesis"/>
    <property type="evidence" value="ECO:0007669"/>
    <property type="project" value="UniProtKB-UniRule"/>
</dbReference>
<dbReference type="InterPro" id="IPR027417">
    <property type="entry name" value="P-loop_NTPase"/>
</dbReference>
<keyword evidence="1" id="KW-0547">Nucleotide-binding</keyword>
<accession>A0AAQ3R9C2</accession>
<dbReference type="AlphaFoldDB" id="A0AAQ3R9C2"/>
<feature type="region of interest" description="Disordered" evidence="3">
    <location>
        <begin position="264"/>
        <end position="292"/>
    </location>
</feature>
<evidence type="ECO:0000313" key="7">
    <source>
        <dbReference type="Proteomes" id="UP001303373"/>
    </source>
</evidence>
<gene>
    <name evidence="6" type="ORF">R9X50_00277700</name>
</gene>
<dbReference type="PANTHER" id="PTHR11702">
    <property type="entry name" value="DEVELOPMENTALLY REGULATED GTP-BINDING PROTEIN-RELATED"/>
    <property type="match status" value="1"/>
</dbReference>
<keyword evidence="2" id="KW-0342">GTP-binding</keyword>
<dbReference type="GO" id="GO:0005739">
    <property type="term" value="C:mitochondrion"/>
    <property type="evidence" value="ECO:0007669"/>
    <property type="project" value="TreeGrafter"/>
</dbReference>
<dbReference type="PANTHER" id="PTHR11702:SF31">
    <property type="entry name" value="MITOCHONDRIAL RIBOSOME-ASSOCIATED GTPASE 2"/>
    <property type="match status" value="1"/>
</dbReference>
<dbReference type="InterPro" id="IPR045086">
    <property type="entry name" value="OBG_GTPase"/>
</dbReference>
<dbReference type="InterPro" id="IPR006169">
    <property type="entry name" value="GTP1_OBG_dom"/>
</dbReference>
<dbReference type="SUPFAM" id="SSF52540">
    <property type="entry name" value="P-loop containing nucleoside triphosphate hydrolases"/>
    <property type="match status" value="1"/>
</dbReference>
<proteinExistence type="predicted"/>
<dbReference type="GO" id="GO:0003924">
    <property type="term" value="F:GTPase activity"/>
    <property type="evidence" value="ECO:0007669"/>
    <property type="project" value="InterPro"/>
</dbReference>
<feature type="region of interest" description="Disordered" evidence="3">
    <location>
        <begin position="216"/>
        <end position="242"/>
    </location>
</feature>